<dbReference type="EMBL" id="MWIO01000045">
    <property type="protein sequence ID" value="THD06118.1"/>
    <property type="molecule type" value="Genomic_DNA"/>
</dbReference>
<sequence length="63" mass="6679">MPSTTSERQARSRKARAKAGGKSIAVTLSPSAADALAKLLDSRYADSQKETIERALIAAARYA</sequence>
<accession>A0A4S3KD25</accession>
<evidence type="ECO:0000256" key="1">
    <source>
        <dbReference type="SAM" id="MobiDB-lite"/>
    </source>
</evidence>
<feature type="region of interest" description="Disordered" evidence="1">
    <location>
        <begin position="1"/>
        <end position="22"/>
    </location>
</feature>
<dbReference type="Proteomes" id="UP000306317">
    <property type="component" value="Unassembled WGS sequence"/>
</dbReference>
<dbReference type="RefSeq" id="WP_136259363.1">
    <property type="nucleotide sequence ID" value="NZ_MWIO01000045.1"/>
</dbReference>
<protein>
    <submittedName>
        <fullName evidence="2">Uncharacterized protein</fullName>
    </submittedName>
</protein>
<comment type="caution">
    <text evidence="2">The sequence shown here is derived from an EMBL/GenBank/DDBJ whole genome shotgun (WGS) entry which is preliminary data.</text>
</comment>
<name>A0A4S3KD25_9GAMM</name>
<gene>
    <name evidence="2" type="ORF">B1991_14340</name>
</gene>
<proteinExistence type="predicted"/>
<dbReference type="AlphaFoldDB" id="A0A4S3KD25"/>
<evidence type="ECO:0000313" key="2">
    <source>
        <dbReference type="EMBL" id="THD06118.1"/>
    </source>
</evidence>
<evidence type="ECO:0000313" key="3">
    <source>
        <dbReference type="Proteomes" id="UP000306317"/>
    </source>
</evidence>
<reference evidence="2 3" key="1">
    <citation type="submission" date="2017-02" db="EMBL/GenBank/DDBJ databases">
        <title>Whole genome sequencing of Rhodanobacter lindaniclasticus DSM 17932.</title>
        <authorList>
            <person name="Kumar S."/>
            <person name="Patil P."/>
            <person name="Patil P.B."/>
        </authorList>
    </citation>
    <scope>NUCLEOTIDE SEQUENCE [LARGE SCALE GENOMIC DNA]</scope>
    <source>
        <strain evidence="2 3">DSM 17932</strain>
    </source>
</reference>
<keyword evidence="3" id="KW-1185">Reference proteome</keyword>
<organism evidence="2 3">
    <name type="scientific">Rhodanobacter lindaniclasticus</name>
    <dbReference type="NCBI Taxonomy" id="75310"/>
    <lineage>
        <taxon>Bacteria</taxon>
        <taxon>Pseudomonadati</taxon>
        <taxon>Pseudomonadota</taxon>
        <taxon>Gammaproteobacteria</taxon>
        <taxon>Lysobacterales</taxon>
        <taxon>Rhodanobacteraceae</taxon>
        <taxon>Rhodanobacter</taxon>
    </lineage>
</organism>